<evidence type="ECO:0000313" key="1">
    <source>
        <dbReference type="EMBL" id="MBC5582047.1"/>
    </source>
</evidence>
<evidence type="ECO:0000313" key="2">
    <source>
        <dbReference type="Proteomes" id="UP000659630"/>
    </source>
</evidence>
<dbReference type="Pfam" id="PF09709">
    <property type="entry name" value="Cas_Csd1"/>
    <property type="match status" value="1"/>
</dbReference>
<dbReference type="InterPro" id="IPR010144">
    <property type="entry name" value="CRISPR-assoc_prot_Csd1-typ"/>
</dbReference>
<comment type="caution">
    <text evidence="1">The sequence shown here is derived from an EMBL/GenBank/DDBJ whole genome shotgun (WGS) entry which is preliminary data.</text>
</comment>
<accession>A0A923IFM3</accession>
<dbReference type="Proteomes" id="UP000659630">
    <property type="component" value="Unassembled WGS sequence"/>
</dbReference>
<reference evidence="1" key="1">
    <citation type="submission" date="2020-08" db="EMBL/GenBank/DDBJ databases">
        <title>Genome public.</title>
        <authorList>
            <person name="Liu C."/>
            <person name="Sun Q."/>
        </authorList>
    </citation>
    <scope>NUCLEOTIDE SEQUENCE</scope>
    <source>
        <strain evidence="1">BX8</strain>
    </source>
</reference>
<dbReference type="EMBL" id="JACONZ010000004">
    <property type="protein sequence ID" value="MBC5582047.1"/>
    <property type="molecule type" value="Genomic_DNA"/>
</dbReference>
<dbReference type="CDD" id="cd09757">
    <property type="entry name" value="Cas8c_I-C"/>
    <property type="match status" value="1"/>
</dbReference>
<sequence>MILQALENYYQVLAARGEIALAGWGIAGVSFALALAPDGALLGVQPLKITSLDGKKEVPRPLRVPEQVKRSSGVAANFLCDNSSYLLGADEKGKPARTLQCFAAAQALHHTVLDGVDSPAARAILGYFDSWDPQTALSHPAVAPLADQLMAGANLIFSVDGVWAQEDARVRAAWDAFRSGHAAGREMVCLVTGKRAPAARLHASIKKVHGAQATGASLVSFNAPALESFGKEQADDTGQGCNAPVSESAAFAYTTALNHLLADRDHVQRIGDTTVVFWAKDGEPAYQDVFGASVFGTAGSRITEEDLKSIFKNLAGGNAVDFEGIPLDPENHFYVLGLAPNAARLSVRFFLQDEFGKLLKHVEAHYERLQIVKPAYEKFESLPLWRLLNETVNQKASKKEASPPMAAAVTRAILTGGDYPASLLEAVLIRIRAEREITYGRAAILKAYFLKNRSVSLPEEVTLVRLNEACNYVPYLLGRLFSVYEAIQQEASPGINATIKDKYFNSAAAMPATVFPVLIGLADKHLKKMEKGKRIYWDRVLTGLWSRFEEDLPARLEVKDQGTFYLGYYYQTQQRYTKKENREDRENG</sequence>
<keyword evidence="2" id="KW-1185">Reference proteome</keyword>
<organism evidence="1 2">
    <name type="scientific">Anaerofilum hominis</name>
    <dbReference type="NCBI Taxonomy" id="2763016"/>
    <lineage>
        <taxon>Bacteria</taxon>
        <taxon>Bacillati</taxon>
        <taxon>Bacillota</taxon>
        <taxon>Clostridia</taxon>
        <taxon>Eubacteriales</taxon>
        <taxon>Oscillospiraceae</taxon>
        <taxon>Anaerofilum</taxon>
    </lineage>
</organism>
<dbReference type="AlphaFoldDB" id="A0A923IFM3"/>
<proteinExistence type="predicted"/>
<name>A0A923IFM3_9FIRM</name>
<gene>
    <name evidence="1" type="primary">cas8c</name>
    <name evidence="1" type="ORF">H8S23_11070</name>
</gene>
<dbReference type="RefSeq" id="WP_186888407.1">
    <property type="nucleotide sequence ID" value="NZ_JACONZ010000004.1"/>
</dbReference>
<dbReference type="NCBIfam" id="TIGR01863">
    <property type="entry name" value="cas_Csd1"/>
    <property type="match status" value="1"/>
</dbReference>
<protein>
    <submittedName>
        <fullName evidence="1">Type I-C CRISPR-associated protein Cas8c/Csd1</fullName>
    </submittedName>
</protein>